<feature type="domain" description="Protein kinase" evidence="8">
    <location>
        <begin position="36"/>
        <end position="105"/>
    </location>
</feature>
<dbReference type="InterPro" id="IPR000719">
    <property type="entry name" value="Prot_kinase_dom"/>
</dbReference>
<keyword evidence="5" id="KW-0067">ATP-binding</keyword>
<dbReference type="Pfam" id="PF00069">
    <property type="entry name" value="Pkinase"/>
    <property type="match status" value="1"/>
</dbReference>
<dbReference type="WBParaSite" id="ACAC_0000488901-mRNA-1">
    <property type="protein sequence ID" value="ACAC_0000488901-mRNA-1"/>
    <property type="gene ID" value="ACAC_0000488901"/>
</dbReference>
<proteinExistence type="predicted"/>
<dbReference type="InterPro" id="IPR011009">
    <property type="entry name" value="Kinase-like_dom_sf"/>
</dbReference>
<name>A0A0K0D494_ANGCA</name>
<evidence type="ECO:0000256" key="6">
    <source>
        <dbReference type="ARBA" id="ARBA00047899"/>
    </source>
</evidence>
<keyword evidence="9" id="KW-1185">Reference proteome</keyword>
<dbReference type="Gene3D" id="3.30.200.20">
    <property type="entry name" value="Phosphorylase Kinase, domain 1"/>
    <property type="match status" value="1"/>
</dbReference>
<evidence type="ECO:0000313" key="9">
    <source>
        <dbReference type="Proteomes" id="UP000035642"/>
    </source>
</evidence>
<evidence type="ECO:0000259" key="8">
    <source>
        <dbReference type="Pfam" id="PF00069"/>
    </source>
</evidence>
<keyword evidence="3" id="KW-0547">Nucleotide-binding</keyword>
<dbReference type="GO" id="GO:0005524">
    <property type="term" value="F:ATP binding"/>
    <property type="evidence" value="ECO:0007669"/>
    <property type="project" value="UniProtKB-KW"/>
</dbReference>
<reference evidence="9" key="1">
    <citation type="submission" date="2012-09" db="EMBL/GenBank/DDBJ databases">
        <authorList>
            <person name="Martin A.A."/>
        </authorList>
    </citation>
    <scope>NUCLEOTIDE SEQUENCE</scope>
</reference>
<reference evidence="10" key="2">
    <citation type="submission" date="2017-02" db="UniProtKB">
        <authorList>
            <consortium name="WormBaseParasite"/>
        </authorList>
    </citation>
    <scope>IDENTIFICATION</scope>
</reference>
<dbReference type="AlphaFoldDB" id="A0A0K0D494"/>
<dbReference type="Gene3D" id="1.10.510.10">
    <property type="entry name" value="Transferase(Phosphotransferase) domain 1"/>
    <property type="match status" value="2"/>
</dbReference>
<evidence type="ECO:0000256" key="2">
    <source>
        <dbReference type="ARBA" id="ARBA00022679"/>
    </source>
</evidence>
<dbReference type="Proteomes" id="UP000035642">
    <property type="component" value="Unassembled WGS sequence"/>
</dbReference>
<dbReference type="GO" id="GO:0004674">
    <property type="term" value="F:protein serine/threonine kinase activity"/>
    <property type="evidence" value="ECO:0007669"/>
    <property type="project" value="UniProtKB-KW"/>
</dbReference>
<evidence type="ECO:0000256" key="4">
    <source>
        <dbReference type="ARBA" id="ARBA00022777"/>
    </source>
</evidence>
<keyword evidence="1" id="KW-0723">Serine/threonine-protein kinase</keyword>
<evidence type="ECO:0000256" key="5">
    <source>
        <dbReference type="ARBA" id="ARBA00022840"/>
    </source>
</evidence>
<keyword evidence="4" id="KW-0418">Kinase</keyword>
<protein>
    <submittedName>
        <fullName evidence="10">Aurora kinase</fullName>
    </submittedName>
</protein>
<dbReference type="PANTHER" id="PTHR24350">
    <property type="entry name" value="SERINE/THREONINE-PROTEIN KINASE IAL-RELATED"/>
    <property type="match status" value="1"/>
</dbReference>
<organism evidence="9 10">
    <name type="scientific">Angiostrongylus cantonensis</name>
    <name type="common">Rat lungworm</name>
    <dbReference type="NCBI Taxonomy" id="6313"/>
    <lineage>
        <taxon>Eukaryota</taxon>
        <taxon>Metazoa</taxon>
        <taxon>Ecdysozoa</taxon>
        <taxon>Nematoda</taxon>
        <taxon>Chromadorea</taxon>
        <taxon>Rhabditida</taxon>
        <taxon>Rhabditina</taxon>
        <taxon>Rhabditomorpha</taxon>
        <taxon>Strongyloidea</taxon>
        <taxon>Metastrongylidae</taxon>
        <taxon>Angiostrongylus</taxon>
    </lineage>
</organism>
<sequence length="107" mass="12767">MYTYFWDEKKIYLVLEYAQGGEMYKYLKKKTRFDEEKTAVVDIWSLGVLCYEFLVGTPPFEHNDSSGTYQAISNVMEHEWVQYHIQKRMNEAVDGKKSKRECKDFSP</sequence>
<evidence type="ECO:0000256" key="1">
    <source>
        <dbReference type="ARBA" id="ARBA00022527"/>
    </source>
</evidence>
<comment type="catalytic activity">
    <reaction evidence="7">
        <text>L-seryl-[protein] + ATP = O-phospho-L-seryl-[protein] + ADP + H(+)</text>
        <dbReference type="Rhea" id="RHEA:17989"/>
        <dbReference type="Rhea" id="RHEA-COMP:9863"/>
        <dbReference type="Rhea" id="RHEA-COMP:11604"/>
        <dbReference type="ChEBI" id="CHEBI:15378"/>
        <dbReference type="ChEBI" id="CHEBI:29999"/>
        <dbReference type="ChEBI" id="CHEBI:30616"/>
        <dbReference type="ChEBI" id="CHEBI:83421"/>
        <dbReference type="ChEBI" id="CHEBI:456216"/>
        <dbReference type="EC" id="2.7.11.1"/>
    </reaction>
</comment>
<evidence type="ECO:0000313" key="10">
    <source>
        <dbReference type="WBParaSite" id="ACAC_0000488901-mRNA-1"/>
    </source>
</evidence>
<dbReference type="InterPro" id="IPR030616">
    <property type="entry name" value="Aur-like"/>
</dbReference>
<accession>A0A0K0D494</accession>
<dbReference type="STRING" id="6313.A0A0K0D494"/>
<comment type="catalytic activity">
    <reaction evidence="6">
        <text>L-threonyl-[protein] + ATP = O-phospho-L-threonyl-[protein] + ADP + H(+)</text>
        <dbReference type="Rhea" id="RHEA:46608"/>
        <dbReference type="Rhea" id="RHEA-COMP:11060"/>
        <dbReference type="Rhea" id="RHEA-COMP:11605"/>
        <dbReference type="ChEBI" id="CHEBI:15378"/>
        <dbReference type="ChEBI" id="CHEBI:30013"/>
        <dbReference type="ChEBI" id="CHEBI:30616"/>
        <dbReference type="ChEBI" id="CHEBI:61977"/>
        <dbReference type="ChEBI" id="CHEBI:456216"/>
        <dbReference type="EC" id="2.7.11.1"/>
    </reaction>
</comment>
<dbReference type="SUPFAM" id="SSF56112">
    <property type="entry name" value="Protein kinase-like (PK-like)"/>
    <property type="match status" value="1"/>
</dbReference>
<evidence type="ECO:0000256" key="3">
    <source>
        <dbReference type="ARBA" id="ARBA00022741"/>
    </source>
</evidence>
<evidence type="ECO:0000256" key="7">
    <source>
        <dbReference type="ARBA" id="ARBA00048679"/>
    </source>
</evidence>
<keyword evidence="2" id="KW-0808">Transferase</keyword>